<evidence type="ECO:0000256" key="1">
    <source>
        <dbReference type="SAM" id="MobiDB-lite"/>
    </source>
</evidence>
<organism evidence="2 3">
    <name type="scientific">Rhizobium chutanense</name>
    <dbReference type="NCBI Taxonomy" id="2035448"/>
    <lineage>
        <taxon>Bacteria</taxon>
        <taxon>Pseudomonadati</taxon>
        <taxon>Pseudomonadota</taxon>
        <taxon>Alphaproteobacteria</taxon>
        <taxon>Hyphomicrobiales</taxon>
        <taxon>Rhizobiaceae</taxon>
        <taxon>Rhizobium/Agrobacterium group</taxon>
        <taxon>Rhizobium</taxon>
    </lineage>
</organism>
<evidence type="ECO:0000313" key="3">
    <source>
        <dbReference type="Proteomes" id="UP000278081"/>
    </source>
</evidence>
<evidence type="ECO:0000313" key="2">
    <source>
        <dbReference type="EMBL" id="RUM06749.1"/>
    </source>
</evidence>
<comment type="caution">
    <text evidence="2">The sequence shown here is derived from an EMBL/GenBank/DDBJ whole genome shotgun (WGS) entry which is preliminary data.</text>
</comment>
<dbReference type="Proteomes" id="UP000278081">
    <property type="component" value="Unassembled WGS sequence"/>
</dbReference>
<dbReference type="EMBL" id="RJTJ01000008">
    <property type="protein sequence ID" value="RUM06749.1"/>
    <property type="molecule type" value="Genomic_DNA"/>
</dbReference>
<gene>
    <name evidence="2" type="ORF">EFR84_11130</name>
</gene>
<proteinExistence type="predicted"/>
<feature type="region of interest" description="Disordered" evidence="1">
    <location>
        <begin position="1"/>
        <end position="29"/>
    </location>
</feature>
<accession>A0A3S0R1C7</accession>
<dbReference type="AlphaFoldDB" id="A0A3S0R1C7"/>
<sequence>MSDDEKPKPLTIKLKDLKTSGNSETDPAADSALREINAFRKRLTNPMGDLHKVIEDQQNLLKKLRSPFDDLQRSINGIASPLHDLDLKAANPMLQQPEVKAIEVPRMPPLPKNPILETNKRLGQLEMHFTQMLEVMTNAAEIGTTIQSHANEFLGKFEKASEDTDRSARKAVRIGVIAIFISVLTPIFQFVYDAYQDQTEAKLDILATELVKLREASTESNQKLIEEFRNADAAASDRLISQLRADSEADREILLGIEKSLSNLKTNTPVK</sequence>
<reference evidence="2 3" key="1">
    <citation type="submission" date="2018-11" db="EMBL/GenBank/DDBJ databases">
        <title>Rhizobium chutanense sp. nov., isolated from root nodules of Phaseolus vulgaris in China.</title>
        <authorList>
            <person name="Huo Y."/>
        </authorList>
    </citation>
    <scope>NUCLEOTIDE SEQUENCE [LARGE SCALE GENOMIC DNA]</scope>
    <source>
        <strain evidence="2 3">C16</strain>
    </source>
</reference>
<dbReference type="RefSeq" id="WP_126908931.1">
    <property type="nucleotide sequence ID" value="NZ_ML133755.1"/>
</dbReference>
<feature type="compositionally biased region" description="Basic and acidic residues" evidence="1">
    <location>
        <begin position="1"/>
        <end position="18"/>
    </location>
</feature>
<protein>
    <submittedName>
        <fullName evidence="2">Uncharacterized protein</fullName>
    </submittedName>
</protein>
<dbReference type="OrthoDB" id="8092922at2"/>
<name>A0A3S0R1C7_9HYPH</name>